<feature type="domain" description="Pyruvate kinase barrel" evidence="16">
    <location>
        <begin position="1"/>
        <end position="322"/>
    </location>
</feature>
<dbReference type="GO" id="GO:0005524">
    <property type="term" value="F:ATP binding"/>
    <property type="evidence" value="ECO:0007669"/>
    <property type="project" value="UniProtKB-KW"/>
</dbReference>
<dbReference type="InterPro" id="IPR011037">
    <property type="entry name" value="Pyrv_Knase-like_insert_dom_sf"/>
</dbReference>
<keyword evidence="7" id="KW-0479">Metal-binding</keyword>
<dbReference type="InterPro" id="IPR036918">
    <property type="entry name" value="Pyrv_Knase_C_sf"/>
</dbReference>
<dbReference type="Pfam" id="PF00224">
    <property type="entry name" value="PK"/>
    <property type="match status" value="1"/>
</dbReference>
<dbReference type="InterPro" id="IPR015793">
    <property type="entry name" value="Pyrv_Knase_brl"/>
</dbReference>
<dbReference type="UniPathway" id="UPA00109">
    <property type="reaction ID" value="UER00188"/>
</dbReference>
<dbReference type="SUPFAM" id="SSF50800">
    <property type="entry name" value="PK beta-barrel domain-like"/>
    <property type="match status" value="1"/>
</dbReference>
<keyword evidence="12 15" id="KW-0324">Glycolysis</keyword>
<dbReference type="InterPro" id="IPR015806">
    <property type="entry name" value="Pyrv_Knase_insert_dom_sf"/>
</dbReference>
<dbReference type="PRINTS" id="PR01050">
    <property type="entry name" value="PYRUVTKNASE"/>
</dbReference>
<evidence type="ECO:0000259" key="16">
    <source>
        <dbReference type="Pfam" id="PF00224"/>
    </source>
</evidence>
<evidence type="ECO:0000256" key="4">
    <source>
        <dbReference type="ARBA" id="ARBA00008663"/>
    </source>
</evidence>
<dbReference type="NCBIfam" id="NF004978">
    <property type="entry name" value="PRK06354.1"/>
    <property type="match status" value="1"/>
</dbReference>
<organism evidence="18 19">
    <name type="scientific">Candidatus Schekmanbacteria bacterium RIFCSPLOWO2_12_FULL_38_15</name>
    <dbReference type="NCBI Taxonomy" id="1817883"/>
    <lineage>
        <taxon>Bacteria</taxon>
        <taxon>Candidatus Schekmaniibacteriota</taxon>
    </lineage>
</organism>
<comment type="cofactor">
    <cofactor evidence="2">
        <name>K(+)</name>
        <dbReference type="ChEBI" id="CHEBI:29103"/>
    </cofactor>
</comment>
<evidence type="ECO:0000313" key="18">
    <source>
        <dbReference type="EMBL" id="OGL54138.1"/>
    </source>
</evidence>
<dbReference type="PROSITE" id="PS00110">
    <property type="entry name" value="PYRUVATE_KINASE"/>
    <property type="match status" value="1"/>
</dbReference>
<comment type="pathway">
    <text evidence="3 15">Carbohydrate degradation; glycolysis; pyruvate from D-glyceraldehyde 3-phosphate: step 5/5.</text>
</comment>
<dbReference type="STRING" id="1817883.A3G31_05070"/>
<dbReference type="EMBL" id="MGDI01000016">
    <property type="protein sequence ID" value="OGL54138.1"/>
    <property type="molecule type" value="Genomic_DNA"/>
</dbReference>
<dbReference type="SUPFAM" id="SSF51621">
    <property type="entry name" value="Phosphoenolpyruvate/pyruvate domain"/>
    <property type="match status" value="1"/>
</dbReference>
<dbReference type="InterPro" id="IPR015795">
    <property type="entry name" value="Pyrv_Knase_C"/>
</dbReference>
<accession>A0A1F7SLM5</accession>
<evidence type="ECO:0000256" key="14">
    <source>
        <dbReference type="NCBIfam" id="TIGR01064"/>
    </source>
</evidence>
<keyword evidence="13 18" id="KW-0670">Pyruvate</keyword>
<gene>
    <name evidence="18" type="ORF">A3G31_05070</name>
</gene>
<protein>
    <recommendedName>
        <fullName evidence="5 14">Pyruvate kinase</fullName>
        <ecNumber evidence="5 14">2.7.1.40</ecNumber>
    </recommendedName>
</protein>
<dbReference type="InterPro" id="IPR040442">
    <property type="entry name" value="Pyrv_kinase-like_dom_sf"/>
</dbReference>
<dbReference type="FunFam" id="2.40.33.10:FF:000001">
    <property type="entry name" value="Pyruvate kinase"/>
    <property type="match status" value="1"/>
</dbReference>
<evidence type="ECO:0000256" key="9">
    <source>
        <dbReference type="ARBA" id="ARBA00022777"/>
    </source>
</evidence>
<dbReference type="Gene3D" id="2.40.33.10">
    <property type="entry name" value="PK beta-barrel domain-like"/>
    <property type="match status" value="1"/>
</dbReference>
<keyword evidence="11 15" id="KW-0460">Magnesium</keyword>
<feature type="domain" description="Pyruvate kinase C-terminal" evidence="17">
    <location>
        <begin position="355"/>
        <end position="466"/>
    </location>
</feature>
<keyword evidence="6 15" id="KW-0808">Transferase</keyword>
<dbReference type="GO" id="GO:0000287">
    <property type="term" value="F:magnesium ion binding"/>
    <property type="evidence" value="ECO:0007669"/>
    <property type="project" value="UniProtKB-UniRule"/>
</dbReference>
<dbReference type="EC" id="2.7.1.40" evidence="5 14"/>
<evidence type="ECO:0000256" key="12">
    <source>
        <dbReference type="ARBA" id="ARBA00023152"/>
    </source>
</evidence>
<evidence type="ECO:0000256" key="3">
    <source>
        <dbReference type="ARBA" id="ARBA00004997"/>
    </source>
</evidence>
<dbReference type="NCBIfam" id="NF004491">
    <property type="entry name" value="PRK05826.1"/>
    <property type="match status" value="1"/>
</dbReference>
<reference evidence="18 19" key="1">
    <citation type="journal article" date="2016" name="Nat. Commun.">
        <title>Thousands of microbial genomes shed light on interconnected biogeochemical processes in an aquifer system.</title>
        <authorList>
            <person name="Anantharaman K."/>
            <person name="Brown C.T."/>
            <person name="Hug L.A."/>
            <person name="Sharon I."/>
            <person name="Castelle C.J."/>
            <person name="Probst A.J."/>
            <person name="Thomas B.C."/>
            <person name="Singh A."/>
            <person name="Wilkins M.J."/>
            <person name="Karaoz U."/>
            <person name="Brodie E.L."/>
            <person name="Williams K.H."/>
            <person name="Hubbard S.S."/>
            <person name="Banfield J.F."/>
        </authorList>
    </citation>
    <scope>NUCLEOTIDE SEQUENCE [LARGE SCALE GENOMIC DNA]</scope>
</reference>
<dbReference type="GO" id="GO:0016301">
    <property type="term" value="F:kinase activity"/>
    <property type="evidence" value="ECO:0007669"/>
    <property type="project" value="UniProtKB-KW"/>
</dbReference>
<dbReference type="SUPFAM" id="SSF52935">
    <property type="entry name" value="PK C-terminal domain-like"/>
    <property type="match status" value="1"/>
</dbReference>
<evidence type="ECO:0000256" key="8">
    <source>
        <dbReference type="ARBA" id="ARBA00022741"/>
    </source>
</evidence>
<dbReference type="NCBIfam" id="TIGR01064">
    <property type="entry name" value="pyruv_kin"/>
    <property type="match status" value="1"/>
</dbReference>
<evidence type="ECO:0000256" key="13">
    <source>
        <dbReference type="ARBA" id="ARBA00023317"/>
    </source>
</evidence>
<evidence type="ECO:0000256" key="7">
    <source>
        <dbReference type="ARBA" id="ARBA00022723"/>
    </source>
</evidence>
<dbReference type="Proteomes" id="UP000178082">
    <property type="component" value="Unassembled WGS sequence"/>
</dbReference>
<comment type="catalytic activity">
    <reaction evidence="15">
        <text>pyruvate + ATP = phosphoenolpyruvate + ADP + H(+)</text>
        <dbReference type="Rhea" id="RHEA:18157"/>
        <dbReference type="ChEBI" id="CHEBI:15361"/>
        <dbReference type="ChEBI" id="CHEBI:15378"/>
        <dbReference type="ChEBI" id="CHEBI:30616"/>
        <dbReference type="ChEBI" id="CHEBI:58702"/>
        <dbReference type="ChEBI" id="CHEBI:456216"/>
        <dbReference type="EC" id="2.7.1.40"/>
    </reaction>
</comment>
<comment type="cofactor">
    <cofactor evidence="1">
        <name>Mg(2+)</name>
        <dbReference type="ChEBI" id="CHEBI:18420"/>
    </cofactor>
</comment>
<dbReference type="GO" id="GO:0030955">
    <property type="term" value="F:potassium ion binding"/>
    <property type="evidence" value="ECO:0007669"/>
    <property type="project" value="UniProtKB-UniRule"/>
</dbReference>
<evidence type="ECO:0000256" key="11">
    <source>
        <dbReference type="ARBA" id="ARBA00022842"/>
    </source>
</evidence>
<comment type="caution">
    <text evidence="18">The sequence shown here is derived from an EMBL/GenBank/DDBJ whole genome shotgun (WGS) entry which is preliminary data.</text>
</comment>
<evidence type="ECO:0000256" key="1">
    <source>
        <dbReference type="ARBA" id="ARBA00001946"/>
    </source>
</evidence>
<dbReference type="InterPro" id="IPR018209">
    <property type="entry name" value="Pyrv_Knase_AS"/>
</dbReference>
<evidence type="ECO:0000256" key="10">
    <source>
        <dbReference type="ARBA" id="ARBA00022840"/>
    </source>
</evidence>
<dbReference type="Gene3D" id="3.40.1380.20">
    <property type="entry name" value="Pyruvate kinase, C-terminal domain"/>
    <property type="match status" value="1"/>
</dbReference>
<dbReference type="FunFam" id="3.20.20.60:FF:000025">
    <property type="entry name" value="Pyruvate kinase"/>
    <property type="match status" value="1"/>
</dbReference>
<proteinExistence type="inferred from homology"/>
<evidence type="ECO:0000256" key="15">
    <source>
        <dbReference type="RuleBase" id="RU000504"/>
    </source>
</evidence>
<evidence type="ECO:0000259" key="17">
    <source>
        <dbReference type="Pfam" id="PF02887"/>
    </source>
</evidence>
<dbReference type="Gene3D" id="3.20.20.60">
    <property type="entry name" value="Phosphoenolpyruvate-binding domains"/>
    <property type="match status" value="1"/>
</dbReference>
<dbReference type="Pfam" id="PF02887">
    <property type="entry name" value="PK_C"/>
    <property type="match status" value="1"/>
</dbReference>
<evidence type="ECO:0000313" key="19">
    <source>
        <dbReference type="Proteomes" id="UP000178082"/>
    </source>
</evidence>
<dbReference type="AlphaFoldDB" id="A0A1F7SLM5"/>
<keyword evidence="9 15" id="KW-0418">Kinase</keyword>
<keyword evidence="10" id="KW-0067">ATP-binding</keyword>
<dbReference type="InterPro" id="IPR015813">
    <property type="entry name" value="Pyrv/PenolPyrv_kinase-like_dom"/>
</dbReference>
<comment type="similarity">
    <text evidence="4 15">Belongs to the pyruvate kinase family.</text>
</comment>
<dbReference type="InterPro" id="IPR001697">
    <property type="entry name" value="Pyr_Knase"/>
</dbReference>
<keyword evidence="8" id="KW-0547">Nucleotide-binding</keyword>
<evidence type="ECO:0000256" key="5">
    <source>
        <dbReference type="ARBA" id="ARBA00012142"/>
    </source>
</evidence>
<dbReference type="PANTHER" id="PTHR11817">
    <property type="entry name" value="PYRUVATE KINASE"/>
    <property type="match status" value="1"/>
</dbReference>
<dbReference type="GO" id="GO:0004743">
    <property type="term" value="F:pyruvate kinase activity"/>
    <property type="evidence" value="ECO:0007669"/>
    <property type="project" value="UniProtKB-UniRule"/>
</dbReference>
<name>A0A1F7SLM5_9BACT</name>
<sequence>MRKTKIVATIGPASSSEQVLKELISAGVNVVRLNFSHGTRQWHKSLIQSIRKISSELGKPIAILQDLTGPRIRIGNLKDKSILLKNGMLFDLTTQNIIGGEKRISVNYKNLPQEIKKGDTILIADGSVRAEVIGKSKTEIRCKVTAGGLISSKKGINLPFTKLKIPSLTAKDIKDLELGIKCNVDFIALSFVRSAEDIKKVKEIIRKKGASIPVIAKIEKPEAVKKIDEIIEASDGLMVARGDLGVEIPIEEIPQVQKMIINKSNLCGKPVITATQMLKSMVENPEPTRAEVTDIANSVLDGTDAMMLSEETAVGKYPLRAVKIMSKIAESTEKYLPEQKIFCKENMKREKTIPDAISHTACLTALDLNAKAIIAPTQSGYTAIQVSRFRPWQVIIAVSPDIKTVRRLSLCWGVCSILIDSFKNTDDMINKAEKASLESGLVKKGDMVVMTAGLPVGKKGNTNIIKAFRL</sequence>
<evidence type="ECO:0000256" key="2">
    <source>
        <dbReference type="ARBA" id="ARBA00001958"/>
    </source>
</evidence>
<evidence type="ECO:0000256" key="6">
    <source>
        <dbReference type="ARBA" id="ARBA00022679"/>
    </source>
</evidence>